<evidence type="ECO:0000259" key="1">
    <source>
        <dbReference type="Pfam" id="PF06094"/>
    </source>
</evidence>
<dbReference type="Proteomes" id="UP001595859">
    <property type="component" value="Unassembled WGS sequence"/>
</dbReference>
<name>A0ABV9S3X2_9PSEU</name>
<organism evidence="2 3">
    <name type="scientific">Actinophytocola glycyrrhizae</name>
    <dbReference type="NCBI Taxonomy" id="2044873"/>
    <lineage>
        <taxon>Bacteria</taxon>
        <taxon>Bacillati</taxon>
        <taxon>Actinomycetota</taxon>
        <taxon>Actinomycetes</taxon>
        <taxon>Pseudonocardiales</taxon>
        <taxon>Pseudonocardiaceae</taxon>
    </lineage>
</organism>
<comment type="caution">
    <text evidence="2">The sequence shown here is derived from an EMBL/GenBank/DDBJ whole genome shotgun (WGS) entry which is preliminary data.</text>
</comment>
<dbReference type="CDD" id="cd06661">
    <property type="entry name" value="GGCT_like"/>
    <property type="match status" value="2"/>
</dbReference>
<dbReference type="InterPro" id="IPR013024">
    <property type="entry name" value="GGCT-like"/>
</dbReference>
<reference evidence="3" key="1">
    <citation type="journal article" date="2019" name="Int. J. Syst. Evol. Microbiol.">
        <title>The Global Catalogue of Microorganisms (GCM) 10K type strain sequencing project: providing services to taxonomists for standard genome sequencing and annotation.</title>
        <authorList>
            <consortium name="The Broad Institute Genomics Platform"/>
            <consortium name="The Broad Institute Genome Sequencing Center for Infectious Disease"/>
            <person name="Wu L."/>
            <person name="Ma J."/>
        </authorList>
    </citation>
    <scope>NUCLEOTIDE SEQUENCE [LARGE SCALE GENOMIC DNA]</scope>
    <source>
        <strain evidence="3">ZS-22-S1</strain>
    </source>
</reference>
<dbReference type="RefSeq" id="WP_378056155.1">
    <property type="nucleotide sequence ID" value="NZ_JBHSIS010000006.1"/>
</dbReference>
<feature type="domain" description="Gamma-glutamylcyclotransferase AIG2-like" evidence="1">
    <location>
        <begin position="242"/>
        <end position="346"/>
    </location>
</feature>
<accession>A0ABV9S3X2</accession>
<evidence type="ECO:0000313" key="2">
    <source>
        <dbReference type="EMBL" id="MFC4854206.1"/>
    </source>
</evidence>
<dbReference type="InterPro" id="IPR036568">
    <property type="entry name" value="GGCT-like_sf"/>
</dbReference>
<keyword evidence="3" id="KW-1185">Reference proteome</keyword>
<dbReference type="Pfam" id="PF06094">
    <property type="entry name" value="GGACT"/>
    <property type="match status" value="1"/>
</dbReference>
<sequence>MSFADEDYPAVPYPGRRPPVSYVHDDATGWELTPGPAASSGWCAEGRDLDDWLAARGASPLRDRVPLLCYGSNACPSKLTWLRDALGLRGPAVLFRARCTDIAAVWACGPRVVDDQRPATLAALPGNTEHHAVWFATAEQVAVLDRCEGRGERYRLARVDTGEVRLADGTVVDGPLAYVAAAPRRMPLLVGENSENDGKPVRCLDVPQSGAAALTGTPASTDGLTVREITGTPEPADFPGRVFVYGTLQPGASDWWRLEPHAAGNPRAAVVRGTLYDTGLGYPALQPGDGPGVPGWVVDLAEPAVALSTLDEYEGAEYLRVRVASPGGEPCWTYVWNGPVGGLSKLTGAWGTADPSRR</sequence>
<dbReference type="SUPFAM" id="SSF110857">
    <property type="entry name" value="Gamma-glutamyl cyclotransferase-like"/>
    <property type="match status" value="1"/>
</dbReference>
<evidence type="ECO:0000313" key="3">
    <source>
        <dbReference type="Proteomes" id="UP001595859"/>
    </source>
</evidence>
<dbReference type="InterPro" id="IPR009288">
    <property type="entry name" value="AIG2-like_dom"/>
</dbReference>
<dbReference type="EMBL" id="JBHSIS010000006">
    <property type="protein sequence ID" value="MFC4854206.1"/>
    <property type="molecule type" value="Genomic_DNA"/>
</dbReference>
<protein>
    <submittedName>
        <fullName evidence="2">Gamma-glutamylcyclotransferase</fullName>
    </submittedName>
</protein>
<gene>
    <name evidence="2" type="ORF">ACFPCV_11900</name>
</gene>
<dbReference type="Gene3D" id="3.10.490.10">
    <property type="entry name" value="Gamma-glutamyl cyclotransferase-like"/>
    <property type="match status" value="1"/>
</dbReference>
<proteinExistence type="predicted"/>